<feature type="chain" id="PRO_5046069029" description="Inhibitor I9 domain-containing protein" evidence="2">
    <location>
        <begin position="20"/>
        <end position="101"/>
    </location>
</feature>
<name>A0ABR2VHD4_9PEZI</name>
<accession>A0ABR2VHD4</accession>
<evidence type="ECO:0000313" key="4">
    <source>
        <dbReference type="Proteomes" id="UP001408356"/>
    </source>
</evidence>
<dbReference type="EMBL" id="JARVKF010000002">
    <property type="protein sequence ID" value="KAK9426352.1"/>
    <property type="molecule type" value="Genomic_DNA"/>
</dbReference>
<keyword evidence="2" id="KW-0732">Signal</keyword>
<sequence length="101" mass="10896">MRFFTTAVAALAVAQGAFAVDQQKSIIVTFPNDVADNIIDRAMGEITKAGGVITHQYNLIKGFAAQAPQKAIEAMTVWTTGEYHATVEEDQIVKISDPKIS</sequence>
<proteinExistence type="inferred from homology"/>
<comment type="caution">
    <text evidence="3">The sequence shown here is derived from an EMBL/GenBank/DDBJ whole genome shotgun (WGS) entry which is preliminary data.</text>
</comment>
<dbReference type="Gene3D" id="3.30.70.80">
    <property type="entry name" value="Peptidase S8 propeptide/proteinase inhibitor I9"/>
    <property type="match status" value="1"/>
</dbReference>
<organism evidence="3 4">
    <name type="scientific">Seiridium unicorne</name>
    <dbReference type="NCBI Taxonomy" id="138068"/>
    <lineage>
        <taxon>Eukaryota</taxon>
        <taxon>Fungi</taxon>
        <taxon>Dikarya</taxon>
        <taxon>Ascomycota</taxon>
        <taxon>Pezizomycotina</taxon>
        <taxon>Sordariomycetes</taxon>
        <taxon>Xylariomycetidae</taxon>
        <taxon>Amphisphaeriales</taxon>
        <taxon>Sporocadaceae</taxon>
        <taxon>Seiridium</taxon>
    </lineage>
</organism>
<dbReference type="InterPro" id="IPR052471">
    <property type="entry name" value="PBI_I9"/>
</dbReference>
<evidence type="ECO:0008006" key="5">
    <source>
        <dbReference type="Google" id="ProtNLM"/>
    </source>
</evidence>
<gene>
    <name evidence="3" type="ORF">SUNI508_02793</name>
</gene>
<evidence type="ECO:0000256" key="2">
    <source>
        <dbReference type="SAM" id="SignalP"/>
    </source>
</evidence>
<protein>
    <recommendedName>
        <fullName evidence="5">Inhibitor I9 domain-containing protein</fullName>
    </recommendedName>
</protein>
<comment type="similarity">
    <text evidence="1">Belongs to the protease inhibitor I9 family.</text>
</comment>
<keyword evidence="4" id="KW-1185">Reference proteome</keyword>
<feature type="signal peptide" evidence="2">
    <location>
        <begin position="1"/>
        <end position="19"/>
    </location>
</feature>
<dbReference type="PANTHER" id="PTHR28288:SF1">
    <property type="entry name" value="INHIBITOR I9 DOMAIN-CONTAINING PROTEIN"/>
    <property type="match status" value="1"/>
</dbReference>
<dbReference type="PANTHER" id="PTHR28288">
    <property type="entry name" value="PROTEASE B INHIBITOR 2"/>
    <property type="match status" value="1"/>
</dbReference>
<reference evidence="3 4" key="1">
    <citation type="journal article" date="2024" name="J. Plant Pathol.">
        <title>Sequence and assembly of the genome of Seiridium unicorne, isolate CBS 538.82, causal agent of cypress canker disease.</title>
        <authorList>
            <person name="Scali E."/>
            <person name="Rocca G.D."/>
            <person name="Danti R."/>
            <person name="Garbelotto M."/>
            <person name="Barberini S."/>
            <person name="Baroncelli R."/>
            <person name="Emiliani G."/>
        </authorList>
    </citation>
    <scope>NUCLEOTIDE SEQUENCE [LARGE SCALE GENOMIC DNA]</scope>
    <source>
        <strain evidence="3 4">BM-138-508</strain>
    </source>
</reference>
<dbReference type="SUPFAM" id="SSF54897">
    <property type="entry name" value="Protease propeptides/inhibitors"/>
    <property type="match status" value="1"/>
</dbReference>
<dbReference type="InterPro" id="IPR037045">
    <property type="entry name" value="S8pro/Inhibitor_I9_sf"/>
</dbReference>
<evidence type="ECO:0000256" key="1">
    <source>
        <dbReference type="ARBA" id="ARBA00038069"/>
    </source>
</evidence>
<dbReference type="Proteomes" id="UP001408356">
    <property type="component" value="Unassembled WGS sequence"/>
</dbReference>
<evidence type="ECO:0000313" key="3">
    <source>
        <dbReference type="EMBL" id="KAK9426352.1"/>
    </source>
</evidence>